<dbReference type="InterPro" id="IPR036366">
    <property type="entry name" value="PGBDSf"/>
</dbReference>
<sequence length="354" mass="39555">MGNIDREFFFNEVRKRPFGGSLLPTHVTGCNAIIDYWEEKYPDKSDRWLAYLLGTTYHETAHTMEAISEYGGAAYFNERYGPGTPVGRVLGNTQPGDGNRFHGRGFVQLTGRANYTDWKRRLGVDIVSHPERVLDQDIATRILMEGSIKGTFTGVKVGNYLTNSKNDWYHCRQVINRLDKAQHIANLGKQFWGAISYTDEGQVGQAKHRPILREGADGEDVRFLQRYLGVSTDGEFGPMTEHVVIAFQADKGLSADGVVGRNTWTKLLGKTAIRDTVIDSDVTEDTQIAVGDRPLVRFGSRSDYVKELQRLLELTDDGVFGPNTLDTVMQFQADNNLQADGIVGAITWTALLNQ</sequence>
<dbReference type="RefSeq" id="WP_170011487.1">
    <property type="nucleotide sequence ID" value="NZ_JABCRE010000002.1"/>
</dbReference>
<protein>
    <recommendedName>
        <fullName evidence="1">Peptidoglycan binding-like domain-containing protein</fullName>
    </recommendedName>
</protein>
<proteinExistence type="predicted"/>
<dbReference type="InterPro" id="IPR036365">
    <property type="entry name" value="PGBD-like_sf"/>
</dbReference>
<dbReference type="SUPFAM" id="SSF53955">
    <property type="entry name" value="Lysozyme-like"/>
    <property type="match status" value="1"/>
</dbReference>
<dbReference type="AlphaFoldDB" id="A0A848QGJ9"/>
<name>A0A848QGJ9_9SPHN</name>
<gene>
    <name evidence="2" type="ORF">HKD42_06635</name>
</gene>
<feature type="domain" description="Peptidoglycan binding-like" evidence="1">
    <location>
        <begin position="218"/>
        <end position="267"/>
    </location>
</feature>
<dbReference type="Gene3D" id="1.10.101.10">
    <property type="entry name" value="PGBD-like superfamily/PGBD"/>
    <property type="match status" value="2"/>
</dbReference>
<dbReference type="Gene3D" id="1.10.530.10">
    <property type="match status" value="1"/>
</dbReference>
<organism evidence="2 3">
    <name type="scientific">Pontixanthobacter rizhaonensis</name>
    <dbReference type="NCBI Taxonomy" id="2730337"/>
    <lineage>
        <taxon>Bacteria</taxon>
        <taxon>Pseudomonadati</taxon>
        <taxon>Pseudomonadota</taxon>
        <taxon>Alphaproteobacteria</taxon>
        <taxon>Sphingomonadales</taxon>
        <taxon>Erythrobacteraceae</taxon>
        <taxon>Pontixanthobacter</taxon>
    </lineage>
</organism>
<dbReference type="EMBL" id="JABCRE010000002">
    <property type="protein sequence ID" value="NMW31732.1"/>
    <property type="molecule type" value="Genomic_DNA"/>
</dbReference>
<reference evidence="2 3" key="1">
    <citation type="submission" date="2020-04" db="EMBL/GenBank/DDBJ databases">
        <authorList>
            <person name="Liu A."/>
        </authorList>
    </citation>
    <scope>NUCLEOTIDE SEQUENCE [LARGE SCALE GENOMIC DNA]</scope>
    <source>
        <strain evidence="2 3">RZ02</strain>
    </source>
</reference>
<dbReference type="Proteomes" id="UP000561181">
    <property type="component" value="Unassembled WGS sequence"/>
</dbReference>
<keyword evidence="3" id="KW-1185">Reference proteome</keyword>
<comment type="caution">
    <text evidence="2">The sequence shown here is derived from an EMBL/GenBank/DDBJ whole genome shotgun (WGS) entry which is preliminary data.</text>
</comment>
<dbReference type="Pfam" id="PF01471">
    <property type="entry name" value="PG_binding_1"/>
    <property type="match status" value="2"/>
</dbReference>
<dbReference type="InterPro" id="IPR002477">
    <property type="entry name" value="Peptidoglycan-bd-like"/>
</dbReference>
<evidence type="ECO:0000313" key="2">
    <source>
        <dbReference type="EMBL" id="NMW31732.1"/>
    </source>
</evidence>
<dbReference type="SUPFAM" id="SSF47090">
    <property type="entry name" value="PGBD-like"/>
    <property type="match status" value="2"/>
</dbReference>
<evidence type="ECO:0000259" key="1">
    <source>
        <dbReference type="Pfam" id="PF01471"/>
    </source>
</evidence>
<feature type="domain" description="Peptidoglycan binding-like" evidence="1">
    <location>
        <begin position="308"/>
        <end position="351"/>
    </location>
</feature>
<dbReference type="InterPro" id="IPR023346">
    <property type="entry name" value="Lysozyme-like_dom_sf"/>
</dbReference>
<accession>A0A848QGJ9</accession>
<evidence type="ECO:0000313" key="3">
    <source>
        <dbReference type="Proteomes" id="UP000561181"/>
    </source>
</evidence>